<name>A0AAV0QDU4_9ROSI</name>
<feature type="binding site" evidence="13">
    <location>
        <position position="87"/>
    </location>
    <ligand>
        <name>Ca(2+)</name>
        <dbReference type="ChEBI" id="CHEBI:29108"/>
    </ligand>
</feature>
<evidence type="ECO:0000313" key="15">
    <source>
        <dbReference type="EMBL" id="CAI0543764.1"/>
    </source>
</evidence>
<keyword evidence="9 13" id="KW-0106">Calcium</keyword>
<evidence type="ECO:0000256" key="11">
    <source>
        <dbReference type="ARBA" id="ARBA00023098"/>
    </source>
</evidence>
<evidence type="ECO:0000256" key="7">
    <source>
        <dbReference type="ARBA" id="ARBA00022729"/>
    </source>
</evidence>
<dbReference type="GO" id="GO:0009860">
    <property type="term" value="P:pollen tube growth"/>
    <property type="evidence" value="ECO:0007669"/>
    <property type="project" value="TreeGrafter"/>
</dbReference>
<dbReference type="GO" id="GO:0005576">
    <property type="term" value="C:extracellular region"/>
    <property type="evidence" value="ECO:0007669"/>
    <property type="project" value="UniProtKB-SubCell"/>
</dbReference>
<keyword evidence="6 13" id="KW-0479">Metal-binding</keyword>
<reference evidence="15" key="1">
    <citation type="submission" date="2022-08" db="EMBL/GenBank/DDBJ databases">
        <authorList>
            <person name="Gutierrez-Valencia J."/>
        </authorList>
    </citation>
    <scope>NUCLEOTIDE SEQUENCE</scope>
</reference>
<comment type="subcellular location">
    <subcellularLocation>
        <location evidence="2">Secreted</location>
    </subcellularLocation>
</comment>
<dbReference type="GO" id="GO:0005509">
    <property type="term" value="F:calcium ion binding"/>
    <property type="evidence" value="ECO:0007669"/>
    <property type="project" value="InterPro"/>
</dbReference>
<dbReference type="EMBL" id="CAMGYJ010000009">
    <property type="protein sequence ID" value="CAI0543764.1"/>
    <property type="molecule type" value="Genomic_DNA"/>
</dbReference>
<dbReference type="Gene3D" id="1.20.90.10">
    <property type="entry name" value="Phospholipase A2 domain"/>
    <property type="match status" value="1"/>
</dbReference>
<protein>
    <recommendedName>
        <fullName evidence="4">phospholipase A2</fullName>
        <ecNumber evidence="4">3.1.1.4</ecNumber>
    </recommendedName>
</protein>
<keyword evidence="16" id="KW-1185">Reference proteome</keyword>
<organism evidence="15 16">
    <name type="scientific">Linum tenue</name>
    <dbReference type="NCBI Taxonomy" id="586396"/>
    <lineage>
        <taxon>Eukaryota</taxon>
        <taxon>Viridiplantae</taxon>
        <taxon>Streptophyta</taxon>
        <taxon>Embryophyta</taxon>
        <taxon>Tracheophyta</taxon>
        <taxon>Spermatophyta</taxon>
        <taxon>Magnoliopsida</taxon>
        <taxon>eudicotyledons</taxon>
        <taxon>Gunneridae</taxon>
        <taxon>Pentapetalae</taxon>
        <taxon>rosids</taxon>
        <taxon>fabids</taxon>
        <taxon>Malpighiales</taxon>
        <taxon>Linaceae</taxon>
        <taxon>Linum</taxon>
    </lineage>
</organism>
<evidence type="ECO:0000256" key="10">
    <source>
        <dbReference type="ARBA" id="ARBA00022963"/>
    </source>
</evidence>
<comment type="similarity">
    <text evidence="3">Belongs to the phospholipase A2 family.</text>
</comment>
<feature type="binding site" evidence="13">
    <location>
        <position position="85"/>
    </location>
    <ligand>
        <name>Ca(2+)</name>
        <dbReference type="ChEBI" id="CHEBI:29108"/>
    </ligand>
</feature>
<feature type="binding site" evidence="13">
    <location>
        <position position="110"/>
    </location>
    <ligand>
        <name>Ca(2+)</name>
        <dbReference type="ChEBI" id="CHEBI:29108"/>
    </ligand>
</feature>
<dbReference type="InterPro" id="IPR001211">
    <property type="entry name" value="PLA2"/>
</dbReference>
<evidence type="ECO:0000256" key="14">
    <source>
        <dbReference type="PIRSR" id="PIRSR601211-3"/>
    </source>
</evidence>
<comment type="catalytic activity">
    <reaction evidence="1">
        <text>a 1,2-diacyl-sn-glycero-3-phosphocholine + H2O = a 1-acyl-sn-glycero-3-phosphocholine + a fatty acid + H(+)</text>
        <dbReference type="Rhea" id="RHEA:15801"/>
        <dbReference type="ChEBI" id="CHEBI:15377"/>
        <dbReference type="ChEBI" id="CHEBI:15378"/>
        <dbReference type="ChEBI" id="CHEBI:28868"/>
        <dbReference type="ChEBI" id="CHEBI:57643"/>
        <dbReference type="ChEBI" id="CHEBI:58168"/>
        <dbReference type="EC" id="3.1.1.4"/>
    </reaction>
</comment>
<dbReference type="Proteomes" id="UP001154282">
    <property type="component" value="Unassembled WGS sequence"/>
</dbReference>
<feature type="binding site" evidence="13">
    <location>
        <position position="89"/>
    </location>
    <ligand>
        <name>Ca(2+)</name>
        <dbReference type="ChEBI" id="CHEBI:29108"/>
    </ligand>
</feature>
<dbReference type="PANTHER" id="PTHR11716:SF99">
    <property type="entry name" value="PHOSPHOLIPASE A2-DELTA-RELATED"/>
    <property type="match status" value="1"/>
</dbReference>
<dbReference type="PROSITE" id="PS00118">
    <property type="entry name" value="PA2_HIS"/>
    <property type="match status" value="1"/>
</dbReference>
<keyword evidence="8" id="KW-0378">Hydrolase</keyword>
<dbReference type="GO" id="GO:0006644">
    <property type="term" value="P:phospholipid metabolic process"/>
    <property type="evidence" value="ECO:0007669"/>
    <property type="project" value="InterPro"/>
</dbReference>
<evidence type="ECO:0000256" key="1">
    <source>
        <dbReference type="ARBA" id="ARBA00001604"/>
    </source>
</evidence>
<dbReference type="GO" id="GO:0008289">
    <property type="term" value="F:lipid binding"/>
    <property type="evidence" value="ECO:0007669"/>
    <property type="project" value="TreeGrafter"/>
</dbReference>
<proteinExistence type="inferred from homology"/>
<dbReference type="GO" id="GO:0050482">
    <property type="term" value="P:arachidonate secretion"/>
    <property type="evidence" value="ECO:0007669"/>
    <property type="project" value="InterPro"/>
</dbReference>
<keyword evidence="5" id="KW-0964">Secreted</keyword>
<dbReference type="GO" id="GO:0009555">
    <property type="term" value="P:pollen development"/>
    <property type="evidence" value="ECO:0007669"/>
    <property type="project" value="TreeGrafter"/>
</dbReference>
<evidence type="ECO:0000256" key="12">
    <source>
        <dbReference type="ARBA" id="ARBA00023157"/>
    </source>
</evidence>
<keyword evidence="12 14" id="KW-1015">Disulfide bond</keyword>
<dbReference type="GO" id="GO:0012505">
    <property type="term" value="C:endomembrane system"/>
    <property type="evidence" value="ECO:0007669"/>
    <property type="project" value="UniProtKB-ARBA"/>
</dbReference>
<dbReference type="FunFam" id="1.20.90.10:FF:000005">
    <property type="entry name" value="Secretory phospholipase A2"/>
    <property type="match status" value="1"/>
</dbReference>
<keyword evidence="10" id="KW-0442">Lipid degradation</keyword>
<evidence type="ECO:0000256" key="2">
    <source>
        <dbReference type="ARBA" id="ARBA00004613"/>
    </source>
</evidence>
<evidence type="ECO:0000256" key="5">
    <source>
        <dbReference type="ARBA" id="ARBA00022525"/>
    </source>
</evidence>
<evidence type="ECO:0000256" key="13">
    <source>
        <dbReference type="PIRSR" id="PIRSR601211-2"/>
    </source>
</evidence>
<evidence type="ECO:0000256" key="4">
    <source>
        <dbReference type="ARBA" id="ARBA00013278"/>
    </source>
</evidence>
<comment type="cofactor">
    <cofactor evidence="13">
        <name>Ca(2+)</name>
        <dbReference type="ChEBI" id="CHEBI:29108"/>
    </cofactor>
    <text evidence="13">Binds 1 Ca(2+) ion per subunit.</text>
</comment>
<keyword evidence="11" id="KW-0443">Lipid metabolism</keyword>
<dbReference type="GO" id="GO:0009846">
    <property type="term" value="P:pollen germination"/>
    <property type="evidence" value="ECO:0007669"/>
    <property type="project" value="TreeGrafter"/>
</dbReference>
<keyword evidence="7" id="KW-0732">Signal</keyword>
<dbReference type="AlphaFoldDB" id="A0AAV0QDU4"/>
<gene>
    <name evidence="15" type="ORF">LITE_LOCUS42946</name>
</gene>
<accession>A0AAV0QDU4</accession>
<evidence type="ECO:0000256" key="8">
    <source>
        <dbReference type="ARBA" id="ARBA00022801"/>
    </source>
</evidence>
<dbReference type="GO" id="GO:0016042">
    <property type="term" value="P:lipid catabolic process"/>
    <property type="evidence" value="ECO:0007669"/>
    <property type="project" value="UniProtKB-KW"/>
</dbReference>
<dbReference type="EC" id="3.1.1.4" evidence="4"/>
<sequence>MPVVGAAPAPMRNRLAAAAAFFFTFLFLFVLASSSPAGNRDGPQFLRWLARRIDSAAANLLWQPICSRTCVTENCDTFGIRYGKYCGVGWTGCPGEKPCDEVDACCKVHDDCVGKKGMTNVKCHQKFKTCVKKVQKSGKLGFSKECPYEKVVPTMVQGMDMAIMLSQFGNANVEL</sequence>
<dbReference type="InterPro" id="IPR036444">
    <property type="entry name" value="PLipase_A2_dom_sf"/>
</dbReference>
<dbReference type="GO" id="GO:0004623">
    <property type="term" value="F:phospholipase A2 activity"/>
    <property type="evidence" value="ECO:0007669"/>
    <property type="project" value="UniProtKB-EC"/>
</dbReference>
<feature type="disulfide bond" evidence="14">
    <location>
        <begin position="86"/>
        <end position="106"/>
    </location>
</feature>
<dbReference type="PANTHER" id="PTHR11716">
    <property type="entry name" value="PHOSPHOLIPASE A2 FAMILY MEMBER"/>
    <property type="match status" value="1"/>
</dbReference>
<comment type="caution">
    <text evidence="15">The sequence shown here is derived from an EMBL/GenBank/DDBJ whole genome shotgun (WGS) entry which is preliminary data.</text>
</comment>
<dbReference type="SUPFAM" id="SSF48619">
    <property type="entry name" value="Phospholipase A2, PLA2"/>
    <property type="match status" value="1"/>
</dbReference>
<evidence type="ECO:0000256" key="3">
    <source>
        <dbReference type="ARBA" id="ARBA00007056"/>
    </source>
</evidence>
<evidence type="ECO:0000313" key="16">
    <source>
        <dbReference type="Proteomes" id="UP001154282"/>
    </source>
</evidence>
<dbReference type="InterPro" id="IPR033113">
    <property type="entry name" value="PLA2_histidine"/>
</dbReference>
<evidence type="ECO:0000256" key="6">
    <source>
        <dbReference type="ARBA" id="ARBA00022723"/>
    </source>
</evidence>
<evidence type="ECO:0000256" key="9">
    <source>
        <dbReference type="ARBA" id="ARBA00022837"/>
    </source>
</evidence>